<accession>A0A1M4X0Y3</accession>
<dbReference type="InterPro" id="IPR011605">
    <property type="entry name" value="NusB_fam"/>
</dbReference>
<gene>
    <name evidence="6" type="primary">nusB</name>
    <name evidence="8" type="ORF">SAMN02745781_00976</name>
</gene>
<comment type="similarity">
    <text evidence="1 6">Belongs to the NusB family.</text>
</comment>
<dbReference type="RefSeq" id="WP_072956245.1">
    <property type="nucleotide sequence ID" value="NZ_FQUH01000003.1"/>
</dbReference>
<keyword evidence="9" id="KW-1185">Reference proteome</keyword>
<keyword evidence="5 6" id="KW-0804">Transcription</keyword>
<evidence type="ECO:0000259" key="7">
    <source>
        <dbReference type="Pfam" id="PF01029"/>
    </source>
</evidence>
<dbReference type="GO" id="GO:0031564">
    <property type="term" value="P:transcription antitermination"/>
    <property type="evidence" value="ECO:0007669"/>
    <property type="project" value="UniProtKB-KW"/>
</dbReference>
<reference evidence="9" key="1">
    <citation type="submission" date="2016-11" db="EMBL/GenBank/DDBJ databases">
        <authorList>
            <person name="Varghese N."/>
            <person name="Submissions S."/>
        </authorList>
    </citation>
    <scope>NUCLEOTIDE SEQUENCE [LARGE SCALE GENOMIC DNA]</scope>
    <source>
        <strain evidence="9">DSM 21264</strain>
    </source>
</reference>
<dbReference type="GO" id="GO:0003723">
    <property type="term" value="F:RNA binding"/>
    <property type="evidence" value="ECO:0007669"/>
    <property type="project" value="UniProtKB-UniRule"/>
</dbReference>
<dbReference type="PANTHER" id="PTHR11078:SF3">
    <property type="entry name" value="ANTITERMINATION NUSB DOMAIN-CONTAINING PROTEIN"/>
    <property type="match status" value="1"/>
</dbReference>
<feature type="domain" description="NusB/RsmB/TIM44" evidence="7">
    <location>
        <begin position="11"/>
        <end position="149"/>
    </location>
</feature>
<keyword evidence="2 6" id="KW-0889">Transcription antitermination</keyword>
<protein>
    <recommendedName>
        <fullName evidence="6">Transcription antitermination protein NusB</fullName>
    </recommendedName>
    <alternativeName>
        <fullName evidence="6">Antitermination factor NusB</fullName>
    </alternativeName>
</protein>
<keyword evidence="3 6" id="KW-0694">RNA-binding</keyword>
<dbReference type="Gene3D" id="1.10.940.10">
    <property type="entry name" value="NusB-like"/>
    <property type="match status" value="1"/>
</dbReference>
<dbReference type="HAMAP" id="MF_00073">
    <property type="entry name" value="NusB"/>
    <property type="match status" value="1"/>
</dbReference>
<evidence type="ECO:0000256" key="3">
    <source>
        <dbReference type="ARBA" id="ARBA00022884"/>
    </source>
</evidence>
<dbReference type="InterPro" id="IPR006027">
    <property type="entry name" value="NusB_RsmB_TIM44"/>
</dbReference>
<evidence type="ECO:0000256" key="6">
    <source>
        <dbReference type="HAMAP-Rule" id="MF_00073"/>
    </source>
</evidence>
<evidence type="ECO:0000313" key="9">
    <source>
        <dbReference type="Proteomes" id="UP000184159"/>
    </source>
</evidence>
<dbReference type="NCBIfam" id="TIGR01951">
    <property type="entry name" value="nusB"/>
    <property type="match status" value="1"/>
</dbReference>
<dbReference type="Pfam" id="PF01029">
    <property type="entry name" value="NusB"/>
    <property type="match status" value="1"/>
</dbReference>
<keyword evidence="4 6" id="KW-0805">Transcription regulation</keyword>
<dbReference type="InterPro" id="IPR035926">
    <property type="entry name" value="NusB-like_sf"/>
</dbReference>
<evidence type="ECO:0000256" key="5">
    <source>
        <dbReference type="ARBA" id="ARBA00023163"/>
    </source>
</evidence>
<evidence type="ECO:0000256" key="2">
    <source>
        <dbReference type="ARBA" id="ARBA00022814"/>
    </source>
</evidence>
<dbReference type="GO" id="GO:0005829">
    <property type="term" value="C:cytosol"/>
    <property type="evidence" value="ECO:0007669"/>
    <property type="project" value="TreeGrafter"/>
</dbReference>
<evidence type="ECO:0000256" key="1">
    <source>
        <dbReference type="ARBA" id="ARBA00005952"/>
    </source>
</evidence>
<dbReference type="GO" id="GO:0006353">
    <property type="term" value="P:DNA-templated transcription termination"/>
    <property type="evidence" value="ECO:0007669"/>
    <property type="project" value="UniProtKB-UniRule"/>
</dbReference>
<dbReference type="Proteomes" id="UP000184159">
    <property type="component" value="Unassembled WGS sequence"/>
</dbReference>
<dbReference type="AlphaFoldDB" id="A0A1M4X0Y3"/>
<proteinExistence type="inferred from homology"/>
<dbReference type="EMBL" id="FQUH01000003">
    <property type="protein sequence ID" value="SHE87166.1"/>
    <property type="molecule type" value="Genomic_DNA"/>
</dbReference>
<evidence type="ECO:0000313" key="8">
    <source>
        <dbReference type="EMBL" id="SHE87166.1"/>
    </source>
</evidence>
<evidence type="ECO:0000256" key="4">
    <source>
        <dbReference type="ARBA" id="ARBA00023015"/>
    </source>
</evidence>
<dbReference type="PANTHER" id="PTHR11078">
    <property type="entry name" value="N UTILIZATION SUBSTANCE PROTEIN B-RELATED"/>
    <property type="match status" value="1"/>
</dbReference>
<organism evidence="8 9">
    <name type="scientific">Vibrio gazogenes DSM 21264 = NBRC 103151</name>
    <dbReference type="NCBI Taxonomy" id="1123492"/>
    <lineage>
        <taxon>Bacteria</taxon>
        <taxon>Pseudomonadati</taxon>
        <taxon>Pseudomonadota</taxon>
        <taxon>Gammaproteobacteria</taxon>
        <taxon>Vibrionales</taxon>
        <taxon>Vibrionaceae</taxon>
        <taxon>Vibrio</taxon>
    </lineage>
</organism>
<comment type="function">
    <text evidence="6">Involved in transcription antitermination. Required for transcription of ribosomal RNA (rRNA) genes. Binds specifically to the boxA antiterminator sequence of the ribosomal RNA (rrn) operons.</text>
</comment>
<dbReference type="SUPFAM" id="SSF48013">
    <property type="entry name" value="NusB-like"/>
    <property type="match status" value="1"/>
</dbReference>
<name>A0A1M4X0Y3_VIBGA</name>
<sequence length="155" mass="17779">MGAHVKPAARRNARQFALQAIYSWQITRENVSTIEAQFLSSDKYDDEEHRSTEPALRAPETDVEYFRDLLTGVVQNHTELDSKIRPYASRPMQDLDMMELALLRLAMYEMTRRGDVPYKVVINEAIELAKSFAAEDSHKFVNGVLDKAAPHVRKK</sequence>
<dbReference type="FunFam" id="1.10.940.10:FF:000001">
    <property type="entry name" value="Transcription antitermination factor NusB"/>
    <property type="match status" value="1"/>
</dbReference>